<comment type="caution">
    <text evidence="10">The sequence shown here is derived from an EMBL/GenBank/DDBJ whole genome shotgun (WGS) entry which is preliminary data.</text>
</comment>
<comment type="similarity">
    <text evidence="3 8">Belongs to the NAD(P)-dependent epimerase/dehydratase family.</text>
</comment>
<dbReference type="SUPFAM" id="SSF51735">
    <property type="entry name" value="NAD(P)-binding Rossmann-fold domains"/>
    <property type="match status" value="1"/>
</dbReference>
<evidence type="ECO:0000259" key="9">
    <source>
        <dbReference type="Pfam" id="PF16363"/>
    </source>
</evidence>
<evidence type="ECO:0000256" key="1">
    <source>
        <dbReference type="ARBA" id="ARBA00000083"/>
    </source>
</evidence>
<dbReference type="AlphaFoldDB" id="A0A3N9P384"/>
<dbReference type="Gene3D" id="3.40.50.720">
    <property type="entry name" value="NAD(P)-binding Rossmann-like Domain"/>
    <property type="match status" value="1"/>
</dbReference>
<dbReference type="InterPro" id="IPR005886">
    <property type="entry name" value="UDP_G4E"/>
</dbReference>
<organism evidence="10 11">
    <name type="scientific">Paenibacillus rhizophilus</name>
    <dbReference type="NCBI Taxonomy" id="1850366"/>
    <lineage>
        <taxon>Bacteria</taxon>
        <taxon>Bacillati</taxon>
        <taxon>Bacillota</taxon>
        <taxon>Bacilli</taxon>
        <taxon>Bacillales</taxon>
        <taxon>Paenibacillaceae</taxon>
        <taxon>Paenibacillus</taxon>
    </lineage>
</organism>
<dbReference type="NCBIfam" id="NF007956">
    <property type="entry name" value="PRK10675.1"/>
    <property type="match status" value="1"/>
</dbReference>
<dbReference type="CDD" id="cd05247">
    <property type="entry name" value="UDP_G4E_1_SDR_e"/>
    <property type="match status" value="1"/>
</dbReference>
<evidence type="ECO:0000256" key="4">
    <source>
        <dbReference type="ARBA" id="ARBA00013189"/>
    </source>
</evidence>
<gene>
    <name evidence="10" type="primary">galE</name>
    <name evidence="10" type="ORF">EH198_15455</name>
</gene>
<dbReference type="UniPathway" id="UPA00214"/>
<dbReference type="EC" id="5.1.3.2" evidence="4 8"/>
<proteinExistence type="inferred from homology"/>
<comment type="cofactor">
    <cofactor evidence="2 8">
        <name>NAD(+)</name>
        <dbReference type="ChEBI" id="CHEBI:57540"/>
    </cofactor>
</comment>
<evidence type="ECO:0000256" key="7">
    <source>
        <dbReference type="ARBA" id="ARBA00023235"/>
    </source>
</evidence>
<dbReference type="NCBIfam" id="TIGR01179">
    <property type="entry name" value="galE"/>
    <property type="match status" value="1"/>
</dbReference>
<dbReference type="InterPro" id="IPR036291">
    <property type="entry name" value="NAD(P)-bd_dom_sf"/>
</dbReference>
<keyword evidence="8" id="KW-0119">Carbohydrate metabolism</keyword>
<keyword evidence="11" id="KW-1185">Reference proteome</keyword>
<comment type="pathway">
    <text evidence="8">Carbohydrate metabolism; galactose metabolism.</text>
</comment>
<dbReference type="GO" id="GO:0003978">
    <property type="term" value="F:UDP-glucose 4-epimerase activity"/>
    <property type="evidence" value="ECO:0007669"/>
    <property type="project" value="UniProtKB-UniRule"/>
</dbReference>
<name>A0A3N9P384_9BACL</name>
<evidence type="ECO:0000256" key="8">
    <source>
        <dbReference type="RuleBase" id="RU366046"/>
    </source>
</evidence>
<evidence type="ECO:0000313" key="11">
    <source>
        <dbReference type="Proteomes" id="UP000282529"/>
    </source>
</evidence>
<accession>A0A3N9P384</accession>
<comment type="subunit">
    <text evidence="8">Homodimer.</text>
</comment>
<dbReference type="InterPro" id="IPR016040">
    <property type="entry name" value="NAD(P)-bd_dom"/>
</dbReference>
<comment type="catalytic activity">
    <reaction evidence="1 8">
        <text>UDP-alpha-D-glucose = UDP-alpha-D-galactose</text>
        <dbReference type="Rhea" id="RHEA:22168"/>
        <dbReference type="ChEBI" id="CHEBI:58885"/>
        <dbReference type="ChEBI" id="CHEBI:66914"/>
        <dbReference type="EC" id="5.1.3.2"/>
    </reaction>
</comment>
<evidence type="ECO:0000256" key="5">
    <source>
        <dbReference type="ARBA" id="ARBA00018569"/>
    </source>
</evidence>
<dbReference type="PRINTS" id="PR01713">
    <property type="entry name" value="NUCEPIMERASE"/>
</dbReference>
<dbReference type="PANTHER" id="PTHR43725">
    <property type="entry name" value="UDP-GLUCOSE 4-EPIMERASE"/>
    <property type="match status" value="1"/>
</dbReference>
<evidence type="ECO:0000256" key="2">
    <source>
        <dbReference type="ARBA" id="ARBA00001911"/>
    </source>
</evidence>
<sequence>MAILITGGAGYIGSHTAVELLEAGYEIVIVDNYANSHPEAIRRITEITGRTFPFYELDLLDSEGLDDVFARHSIEAVIHFAGLKAVGESVENPLKYYHTNLLSTLTLCKVMQKYEVFRIVFSSSATVYGAPESVPITEDSPVGATNPYGRTKEMIEHILRDVAVSDSRWAISILRYFNPIGAHKSGRIGENPNGIPNNLLPYISQVAVGKLATLSVYGDDYPTVDGTGVRDYIHVVDLAQGHLKALERIMERASVDVYNLGTGRGLSVLEMVRAFEKVSGQVIPYRVAERRAGDIAVCYADTSRANEELQWQANRGIEEMCEDTWRWQSVNPGGYAESELEKAK</sequence>
<dbReference type="EMBL" id="RQPI01000008">
    <property type="protein sequence ID" value="RQW10648.1"/>
    <property type="molecule type" value="Genomic_DNA"/>
</dbReference>
<evidence type="ECO:0000256" key="6">
    <source>
        <dbReference type="ARBA" id="ARBA00023027"/>
    </source>
</evidence>
<dbReference type="GO" id="GO:0006012">
    <property type="term" value="P:galactose metabolic process"/>
    <property type="evidence" value="ECO:0007669"/>
    <property type="project" value="UniProtKB-UniPathway"/>
</dbReference>
<feature type="domain" description="NAD(P)-binding" evidence="9">
    <location>
        <begin position="4"/>
        <end position="324"/>
    </location>
</feature>
<evidence type="ECO:0000256" key="3">
    <source>
        <dbReference type="ARBA" id="ARBA00007637"/>
    </source>
</evidence>
<keyword evidence="7 8" id="KW-0413">Isomerase</keyword>
<protein>
    <recommendedName>
        <fullName evidence="5 8">UDP-glucose 4-epimerase</fullName>
        <ecNumber evidence="4 8">5.1.3.2</ecNumber>
    </recommendedName>
</protein>
<dbReference type="OrthoDB" id="9801785at2"/>
<dbReference type="RefSeq" id="WP_124696396.1">
    <property type="nucleotide sequence ID" value="NZ_JBHUFE010000010.1"/>
</dbReference>
<keyword evidence="6 8" id="KW-0520">NAD</keyword>
<dbReference type="GO" id="GO:0005829">
    <property type="term" value="C:cytosol"/>
    <property type="evidence" value="ECO:0007669"/>
    <property type="project" value="TreeGrafter"/>
</dbReference>
<dbReference type="Proteomes" id="UP000282529">
    <property type="component" value="Unassembled WGS sequence"/>
</dbReference>
<dbReference type="Gene3D" id="3.90.25.10">
    <property type="entry name" value="UDP-galactose 4-epimerase, domain 1"/>
    <property type="match status" value="1"/>
</dbReference>
<dbReference type="PANTHER" id="PTHR43725:SF47">
    <property type="entry name" value="UDP-GLUCOSE 4-EPIMERASE"/>
    <property type="match status" value="1"/>
</dbReference>
<dbReference type="Pfam" id="PF16363">
    <property type="entry name" value="GDP_Man_Dehyd"/>
    <property type="match status" value="1"/>
</dbReference>
<reference evidence="10 11" key="1">
    <citation type="submission" date="2018-11" db="EMBL/GenBank/DDBJ databases">
        <title>Genome sequence of strain 7197.</title>
        <authorList>
            <person name="Gao J."/>
            <person name="Sun J."/>
        </authorList>
    </citation>
    <scope>NUCLEOTIDE SEQUENCE [LARGE SCALE GENOMIC DNA]</scope>
    <source>
        <strain evidence="10 11">7197</strain>
    </source>
</reference>
<evidence type="ECO:0000313" key="10">
    <source>
        <dbReference type="EMBL" id="RQW10648.1"/>
    </source>
</evidence>